<keyword evidence="3" id="KW-1185">Reference proteome</keyword>
<dbReference type="Gene3D" id="3.40.710.10">
    <property type="entry name" value="DD-peptidase/beta-lactamase superfamily"/>
    <property type="match status" value="1"/>
</dbReference>
<proteinExistence type="predicted"/>
<dbReference type="InterPro" id="IPR012338">
    <property type="entry name" value="Beta-lactam/transpept-like"/>
</dbReference>
<dbReference type="PANTHER" id="PTHR46825">
    <property type="entry name" value="D-ALANYL-D-ALANINE-CARBOXYPEPTIDASE/ENDOPEPTIDASE AMPH"/>
    <property type="match status" value="1"/>
</dbReference>
<dbReference type="Pfam" id="PF00144">
    <property type="entry name" value="Beta-lactamase"/>
    <property type="match status" value="1"/>
</dbReference>
<dbReference type="OrthoDB" id="262125at2"/>
<dbReference type="InterPro" id="IPR050491">
    <property type="entry name" value="AmpC-like"/>
</dbReference>
<comment type="caution">
    <text evidence="2">The sequence shown here is derived from an EMBL/GenBank/DDBJ whole genome shotgun (WGS) entry which is preliminary data.</text>
</comment>
<dbReference type="EMBL" id="SMJZ01000018">
    <property type="protein sequence ID" value="TDC09373.1"/>
    <property type="molecule type" value="Genomic_DNA"/>
</dbReference>
<accession>A0A4R4NNE6</accession>
<dbReference type="SUPFAM" id="SSF56601">
    <property type="entry name" value="beta-lactamase/transpeptidase-like"/>
    <property type="match status" value="1"/>
</dbReference>
<dbReference type="InterPro" id="IPR001466">
    <property type="entry name" value="Beta-lactam-related"/>
</dbReference>
<protein>
    <submittedName>
        <fullName evidence="2">Class A beta-lactamase-related serine hydrolase</fullName>
    </submittedName>
</protein>
<dbReference type="GO" id="GO:0016787">
    <property type="term" value="F:hydrolase activity"/>
    <property type="evidence" value="ECO:0007669"/>
    <property type="project" value="UniProtKB-KW"/>
</dbReference>
<dbReference type="PANTHER" id="PTHR46825:SF9">
    <property type="entry name" value="BETA-LACTAMASE-RELATED DOMAIN-CONTAINING PROTEIN"/>
    <property type="match status" value="1"/>
</dbReference>
<dbReference type="Proteomes" id="UP000295157">
    <property type="component" value="Unassembled WGS sequence"/>
</dbReference>
<dbReference type="AlphaFoldDB" id="A0A4R4NNE6"/>
<name>A0A4R4NNE6_9ACTN</name>
<feature type="domain" description="Beta-lactamase-related" evidence="1">
    <location>
        <begin position="6"/>
        <end position="331"/>
    </location>
</feature>
<evidence type="ECO:0000259" key="1">
    <source>
        <dbReference type="Pfam" id="PF00144"/>
    </source>
</evidence>
<evidence type="ECO:0000313" key="3">
    <source>
        <dbReference type="Proteomes" id="UP000295157"/>
    </source>
</evidence>
<evidence type="ECO:0000313" key="2">
    <source>
        <dbReference type="EMBL" id="TDC09373.1"/>
    </source>
</evidence>
<keyword evidence="2" id="KW-0378">Hydrolase</keyword>
<dbReference type="RefSeq" id="WP_132331257.1">
    <property type="nucleotide sequence ID" value="NZ_SMJZ01000018.1"/>
</dbReference>
<sequence length="466" mass="50087">MAGTDLRRRLETLRAGHGVPGFVVGAHHAGRTSVAACGVANLDTQAEMTPDTAFLTGSVTKVWTTALVMTFVEEGKIDLDQRIVDYAPDVQFGADTTAAGAMTVRQLLNHSSGTDAGDYLVDTGPYPDGVDRYVDLLRDVGKLHEPGATASYNNAGWFVVEVILKRLTGKNFLQLLQERVIDRLELERTSADPGNAGMHHTAIGHFPAAPGHVPTTRFMLPETLAAAGSTLITTVGDTLRFLRAFLDPPDLVNRLLAPASVAAMRTPTVAEPPGPETGYCLGWRYTAREGGLVYSHGGGSNGGTAFAVLSPRDDLAYIAFANSNASAALHADALELFLPPERSPLRLPHQNHDAEALGLSRCAGTYLRKSRRLTVTPHGERLRVRVEPVLDDLQGAEIYETGAATEFDAVPDGPHSAVADMAGLFDGRTRLHFSQADHTGRYQLVYLDGRLARRVEPALPGRDEDD</sequence>
<gene>
    <name evidence="2" type="ORF">E1267_07790</name>
</gene>
<organism evidence="2 3">
    <name type="scientific">Nonomuraea longispora</name>
    <dbReference type="NCBI Taxonomy" id="1848320"/>
    <lineage>
        <taxon>Bacteria</taxon>
        <taxon>Bacillati</taxon>
        <taxon>Actinomycetota</taxon>
        <taxon>Actinomycetes</taxon>
        <taxon>Streptosporangiales</taxon>
        <taxon>Streptosporangiaceae</taxon>
        <taxon>Nonomuraea</taxon>
    </lineage>
</organism>
<reference evidence="2 3" key="1">
    <citation type="submission" date="2019-02" db="EMBL/GenBank/DDBJ databases">
        <title>Draft genome sequences of novel Actinobacteria.</title>
        <authorList>
            <person name="Sahin N."/>
            <person name="Ay H."/>
            <person name="Saygin H."/>
        </authorList>
    </citation>
    <scope>NUCLEOTIDE SEQUENCE [LARGE SCALE GENOMIC DNA]</scope>
    <source>
        <strain evidence="2 3">KC201</strain>
    </source>
</reference>